<name>A0A9P6GXV4_9MICR</name>
<dbReference type="Proteomes" id="UP000740883">
    <property type="component" value="Unassembled WGS sequence"/>
</dbReference>
<dbReference type="AlphaFoldDB" id="A0A9P6GXV4"/>
<evidence type="ECO:0000313" key="1">
    <source>
        <dbReference type="EMBL" id="KAF9748549.1"/>
    </source>
</evidence>
<evidence type="ECO:0000313" key="2">
    <source>
        <dbReference type="Proteomes" id="UP000740883"/>
    </source>
</evidence>
<proteinExistence type="predicted"/>
<reference evidence="1 2" key="1">
    <citation type="journal article" date="2020" name="Genome Biol. Evol.">
        <title>Comparative genomics of strictly vertically transmitted, feminizing microsporidia endosymbionts of amphipod crustaceans.</title>
        <authorList>
            <person name="Cormier A."/>
            <person name="Chebbi M.A."/>
            <person name="Giraud I."/>
            <person name="Wattier R."/>
            <person name="Teixeira M."/>
            <person name="Gilbert C."/>
            <person name="Rigaud T."/>
            <person name="Cordaux R."/>
        </authorList>
    </citation>
    <scope>NUCLEOTIDE SEQUENCE [LARGE SCALE GENOMIC DNA]</scope>
    <source>
        <strain evidence="1 2">Ou3-Ou53</strain>
    </source>
</reference>
<organism evidence="1 2">
    <name type="scientific">Nosema granulosis</name>
    <dbReference type="NCBI Taxonomy" id="83296"/>
    <lineage>
        <taxon>Eukaryota</taxon>
        <taxon>Fungi</taxon>
        <taxon>Fungi incertae sedis</taxon>
        <taxon>Microsporidia</taxon>
        <taxon>Nosematidae</taxon>
        <taxon>Nosema</taxon>
    </lineage>
</organism>
<sequence length="101" mass="11698">MRTSLWLAKKYISVLEKAQGSLSFGGMFPYFSRVEESLIETFSLDRPLYKFLCSVLLFNLLYKDFFWASVNIETSISPAMLNFSTKLLNQPEMCLIFFLGL</sequence>
<protein>
    <submittedName>
        <fullName evidence="1">Uncharacterized protein</fullName>
    </submittedName>
</protein>
<keyword evidence="2" id="KW-1185">Reference proteome</keyword>
<accession>A0A9P6GXV4</accession>
<dbReference type="EMBL" id="SBJO01001264">
    <property type="protein sequence ID" value="KAF9748549.1"/>
    <property type="molecule type" value="Genomic_DNA"/>
</dbReference>
<comment type="caution">
    <text evidence="1">The sequence shown here is derived from an EMBL/GenBank/DDBJ whole genome shotgun (WGS) entry which is preliminary data.</text>
</comment>
<gene>
    <name evidence="1" type="ORF">NGRA_3496</name>
</gene>